<dbReference type="PROSITE" id="PS50076">
    <property type="entry name" value="DNAJ_2"/>
    <property type="match status" value="1"/>
</dbReference>
<dbReference type="RefSeq" id="WP_041063959.1">
    <property type="nucleotide sequence ID" value="NZ_JXAL01000021.1"/>
</dbReference>
<dbReference type="Gene3D" id="1.10.287.110">
    <property type="entry name" value="DnaJ domain"/>
    <property type="match status" value="1"/>
</dbReference>
<accession>A0ABR5A398</accession>
<dbReference type="InterPro" id="IPR001623">
    <property type="entry name" value="DnaJ_domain"/>
</dbReference>
<evidence type="ECO:0000313" key="4">
    <source>
        <dbReference type="EMBL" id="KIL35480.1"/>
    </source>
</evidence>
<reference evidence="4 5" key="1">
    <citation type="submission" date="2014-12" db="EMBL/GenBank/DDBJ databases">
        <title>Draft genome sequence of Cohnella kolymensis strain B-2846.</title>
        <authorList>
            <person name="Karlyshev A.V."/>
            <person name="Kudryashova E.B."/>
        </authorList>
    </citation>
    <scope>NUCLEOTIDE SEQUENCE [LARGE SCALE GENOMIC DNA]</scope>
    <source>
        <strain evidence="4 5">VKM B-2846</strain>
    </source>
</reference>
<dbReference type="EMBL" id="JXAL01000021">
    <property type="protein sequence ID" value="KIL35480.1"/>
    <property type="molecule type" value="Genomic_DNA"/>
</dbReference>
<organism evidence="4 5">
    <name type="scientific">Cohnella kolymensis</name>
    <dbReference type="NCBI Taxonomy" id="1590652"/>
    <lineage>
        <taxon>Bacteria</taxon>
        <taxon>Bacillati</taxon>
        <taxon>Bacillota</taxon>
        <taxon>Bacilli</taxon>
        <taxon>Bacillales</taxon>
        <taxon>Paenibacillaceae</taxon>
        <taxon>Cohnella</taxon>
    </lineage>
</organism>
<protein>
    <recommendedName>
        <fullName evidence="3">J domain-containing protein</fullName>
    </recommendedName>
</protein>
<dbReference type="Proteomes" id="UP000054526">
    <property type="component" value="Unassembled WGS sequence"/>
</dbReference>
<keyword evidence="1" id="KW-0235">DNA replication</keyword>
<evidence type="ECO:0000313" key="5">
    <source>
        <dbReference type="Proteomes" id="UP000054526"/>
    </source>
</evidence>
<comment type="caution">
    <text evidence="4">The sequence shown here is derived from an EMBL/GenBank/DDBJ whole genome shotgun (WGS) entry which is preliminary data.</text>
</comment>
<sequence>MDSFQILGIDPTTDIKLIKRAYSRMLQIYSPETDPEGFQKLREAYEQAVSSIHSDNNSTSKSLSTVDEFMNSFEAIYNDYGKRLNMGAWKEILEQDVCYQIDSSTEVSSRILGFLTDRFYLPHQIWVLFDSYFAWSAIRQGYTRNLIRISLILSYAE</sequence>
<dbReference type="CDD" id="cd06257">
    <property type="entry name" value="DnaJ"/>
    <property type="match status" value="1"/>
</dbReference>
<dbReference type="SUPFAM" id="SSF46565">
    <property type="entry name" value="Chaperone J-domain"/>
    <property type="match status" value="1"/>
</dbReference>
<evidence type="ECO:0000256" key="2">
    <source>
        <dbReference type="ARBA" id="ARBA00023016"/>
    </source>
</evidence>
<evidence type="ECO:0000256" key="1">
    <source>
        <dbReference type="ARBA" id="ARBA00022705"/>
    </source>
</evidence>
<name>A0ABR5A398_9BACL</name>
<gene>
    <name evidence="4" type="ORF">SD71_13265</name>
</gene>
<dbReference type="InterPro" id="IPR036869">
    <property type="entry name" value="J_dom_sf"/>
</dbReference>
<proteinExistence type="predicted"/>
<evidence type="ECO:0000259" key="3">
    <source>
        <dbReference type="PROSITE" id="PS50076"/>
    </source>
</evidence>
<keyword evidence="2" id="KW-0346">Stress response</keyword>
<feature type="domain" description="J" evidence="3">
    <location>
        <begin position="2"/>
        <end position="81"/>
    </location>
</feature>
<keyword evidence="5" id="KW-1185">Reference proteome</keyword>